<feature type="transmembrane region" description="Helical" evidence="5">
    <location>
        <begin position="157"/>
        <end position="179"/>
    </location>
</feature>
<dbReference type="PANTHER" id="PTHR37955">
    <property type="entry name" value="TELLURITE RESISTANCE PROTEIN TEHA"/>
    <property type="match status" value="1"/>
</dbReference>
<protein>
    <submittedName>
        <fullName evidence="6">Tellurite resistance protein</fullName>
    </submittedName>
</protein>
<feature type="transmembrane region" description="Helical" evidence="5">
    <location>
        <begin position="191"/>
        <end position="209"/>
    </location>
</feature>
<organism evidence="6 7">
    <name type="scientific">Alishewanella longhuensis</name>
    <dbReference type="NCBI Taxonomy" id="1091037"/>
    <lineage>
        <taxon>Bacteria</taxon>
        <taxon>Pseudomonadati</taxon>
        <taxon>Pseudomonadota</taxon>
        <taxon>Gammaproteobacteria</taxon>
        <taxon>Alteromonadales</taxon>
        <taxon>Alteromonadaceae</taxon>
        <taxon>Alishewanella</taxon>
    </lineage>
</organism>
<gene>
    <name evidence="6" type="ORF">GCM10010919_03170</name>
</gene>
<accession>A0ABQ3KTJ4</accession>
<feature type="transmembrane region" description="Helical" evidence="5">
    <location>
        <begin position="215"/>
        <end position="236"/>
    </location>
</feature>
<dbReference type="InterPro" id="IPR038665">
    <property type="entry name" value="Voltage-dep_anion_channel_sf"/>
</dbReference>
<evidence type="ECO:0000256" key="5">
    <source>
        <dbReference type="SAM" id="Phobius"/>
    </source>
</evidence>
<dbReference type="PANTHER" id="PTHR37955:SF1">
    <property type="entry name" value="DEP DOMAIN-CONTAINING PROTEIN"/>
    <property type="match status" value="1"/>
</dbReference>
<proteinExistence type="predicted"/>
<evidence type="ECO:0000313" key="7">
    <source>
        <dbReference type="Proteomes" id="UP000659697"/>
    </source>
</evidence>
<comment type="caution">
    <text evidence="6">The sequence shown here is derived from an EMBL/GenBank/DDBJ whole genome shotgun (WGS) entry which is preliminary data.</text>
</comment>
<dbReference type="Pfam" id="PF03595">
    <property type="entry name" value="SLAC1"/>
    <property type="match status" value="1"/>
</dbReference>
<feature type="transmembrane region" description="Helical" evidence="5">
    <location>
        <begin position="12"/>
        <end position="30"/>
    </location>
</feature>
<dbReference type="InterPro" id="IPR052951">
    <property type="entry name" value="Tellurite_res_ion_channel"/>
</dbReference>
<dbReference type="RefSeq" id="WP_189429431.1">
    <property type="nucleotide sequence ID" value="NZ_BNAO01000001.1"/>
</dbReference>
<dbReference type="EMBL" id="BNAO01000001">
    <property type="protein sequence ID" value="GHG60057.1"/>
    <property type="molecule type" value="Genomic_DNA"/>
</dbReference>
<keyword evidence="7" id="KW-1185">Reference proteome</keyword>
<evidence type="ECO:0000256" key="2">
    <source>
        <dbReference type="ARBA" id="ARBA00022692"/>
    </source>
</evidence>
<dbReference type="CDD" id="cd09325">
    <property type="entry name" value="TDT_C4-dicarb_trans"/>
    <property type="match status" value="1"/>
</dbReference>
<evidence type="ECO:0000256" key="1">
    <source>
        <dbReference type="ARBA" id="ARBA00004141"/>
    </source>
</evidence>
<evidence type="ECO:0000256" key="4">
    <source>
        <dbReference type="ARBA" id="ARBA00023136"/>
    </source>
</evidence>
<dbReference type="Gene3D" id="1.50.10.150">
    <property type="entry name" value="Voltage-dependent anion channel"/>
    <property type="match status" value="1"/>
</dbReference>
<name>A0ABQ3KTJ4_9ALTE</name>
<sequence length="332" mass="35984">MSKPVVHFTQYIPTPLAALALGIASLGWCWNSNVTLHNNAQFAAALIASSLLLLLLLKFIFFPALFKQELAHPILGSVLPTSAMAAMVISVSLPTQIAPILWCSAVVLHILLFAGFLWHRLPAFRLQHLIPGWFVPPIGIVTAVLTCPATIPTALVAALFWFGLTAYFFMLPIMLYRLLKAGELPLAAKPSLAVLAAPASLCLAAYISFAAAPAVWLVSLLLVLALLMTSVIYLALPGLLRLTFTPAFAAYTFPLVIGATALFKVSNLFSAWHFVQLAQLISFIAYLELAVATLVCSYVAGRFGQYLWQQWQPAQNGPTAPSHNPQLHSAKR</sequence>
<dbReference type="InterPro" id="IPR004695">
    <property type="entry name" value="SLAC1/Mae1/Ssu1/TehA"/>
</dbReference>
<comment type="subcellular location">
    <subcellularLocation>
        <location evidence="1">Membrane</location>
        <topology evidence="1">Multi-pass membrane protein</topology>
    </subcellularLocation>
</comment>
<evidence type="ECO:0000313" key="6">
    <source>
        <dbReference type="EMBL" id="GHG60057.1"/>
    </source>
</evidence>
<reference evidence="7" key="1">
    <citation type="journal article" date="2019" name="Int. J. Syst. Evol. Microbiol.">
        <title>The Global Catalogue of Microorganisms (GCM) 10K type strain sequencing project: providing services to taxonomists for standard genome sequencing and annotation.</title>
        <authorList>
            <consortium name="The Broad Institute Genomics Platform"/>
            <consortium name="The Broad Institute Genome Sequencing Center for Infectious Disease"/>
            <person name="Wu L."/>
            <person name="Ma J."/>
        </authorList>
    </citation>
    <scope>NUCLEOTIDE SEQUENCE [LARGE SCALE GENOMIC DNA]</scope>
    <source>
        <strain evidence="7">CGMCC 1.7003</strain>
    </source>
</reference>
<feature type="transmembrane region" description="Helical" evidence="5">
    <location>
        <begin position="99"/>
        <end position="118"/>
    </location>
</feature>
<evidence type="ECO:0000256" key="3">
    <source>
        <dbReference type="ARBA" id="ARBA00022989"/>
    </source>
</evidence>
<feature type="transmembrane region" description="Helical" evidence="5">
    <location>
        <begin position="248"/>
        <end position="265"/>
    </location>
</feature>
<dbReference type="Proteomes" id="UP000659697">
    <property type="component" value="Unassembled WGS sequence"/>
</dbReference>
<keyword evidence="3 5" id="KW-1133">Transmembrane helix</keyword>
<feature type="transmembrane region" description="Helical" evidence="5">
    <location>
        <begin position="130"/>
        <end position="151"/>
    </location>
</feature>
<keyword evidence="4 5" id="KW-0472">Membrane</keyword>
<feature type="transmembrane region" description="Helical" evidence="5">
    <location>
        <begin position="42"/>
        <end position="62"/>
    </location>
</feature>
<feature type="transmembrane region" description="Helical" evidence="5">
    <location>
        <begin position="277"/>
        <end position="300"/>
    </location>
</feature>
<keyword evidence="2 5" id="KW-0812">Transmembrane</keyword>